<keyword evidence="3" id="KW-0067">ATP-binding</keyword>
<organism evidence="5 6">
    <name type="scientific">Fischerella muscicola CCMEE 5323</name>
    <dbReference type="NCBI Taxonomy" id="2019572"/>
    <lineage>
        <taxon>Bacteria</taxon>
        <taxon>Bacillati</taxon>
        <taxon>Cyanobacteriota</taxon>
        <taxon>Cyanophyceae</taxon>
        <taxon>Nostocales</taxon>
        <taxon>Hapalosiphonaceae</taxon>
        <taxon>Fischerella</taxon>
    </lineage>
</organism>
<sequence length="384" mass="42800">MSKITRLKSFVNLESSAVAQQQNLGSINQYVLNMRQVKVNSKTRKNILSIDNFAVRPGELVAVLGPNGAGKSTLLRTINMLQPYCGEMQLFGQDVRNANQTLLRRRSALVFQETLLLDDTVFNNVARVLQFRGVPKHQIKHRVYTVLETFGCEHLAHRQARALSGGEGKRVCIACGLVADAELLLLDEPSASLDVAIRPQIIEKIRQWAQARGAAVILVSHNFTDILHFADRAIALFDGCIVQDDKLETLIRRPANQQIARLVGMDNIIKCQLQPNKHGYLIKLANSIEFSYFGEVKTPITACCLSGDAFYIDDASYSIPYQSGMVTIEGRVERIVRGIGTRTIRVKVGEETLTARVPRSDISDNVYHNAMIKLAFNPKDAHFV</sequence>
<dbReference type="InterPro" id="IPR003439">
    <property type="entry name" value="ABC_transporter-like_ATP-bd"/>
</dbReference>
<dbReference type="InterPro" id="IPR027417">
    <property type="entry name" value="P-loop_NTPase"/>
</dbReference>
<dbReference type="SMART" id="SM00382">
    <property type="entry name" value="AAA"/>
    <property type="match status" value="1"/>
</dbReference>
<evidence type="ECO:0000256" key="3">
    <source>
        <dbReference type="ARBA" id="ARBA00022840"/>
    </source>
</evidence>
<dbReference type="InterPro" id="IPR015856">
    <property type="entry name" value="ABC_transpr_CbiO/EcfA_su"/>
</dbReference>
<dbReference type="GO" id="GO:0016887">
    <property type="term" value="F:ATP hydrolysis activity"/>
    <property type="evidence" value="ECO:0007669"/>
    <property type="project" value="InterPro"/>
</dbReference>
<accession>A0A2N6K4G6</accession>
<keyword evidence="2" id="KW-0547">Nucleotide-binding</keyword>
<dbReference type="AlphaFoldDB" id="A0A2N6K4G6"/>
<dbReference type="GO" id="GO:0005886">
    <property type="term" value="C:plasma membrane"/>
    <property type="evidence" value="ECO:0007669"/>
    <property type="project" value="TreeGrafter"/>
</dbReference>
<gene>
    <name evidence="5" type="ORF">CEN44_09540</name>
</gene>
<dbReference type="Proteomes" id="UP000235036">
    <property type="component" value="Unassembled WGS sequence"/>
</dbReference>
<dbReference type="EMBL" id="NRQW01000195">
    <property type="protein sequence ID" value="PLZ91027.1"/>
    <property type="molecule type" value="Genomic_DNA"/>
</dbReference>
<evidence type="ECO:0000259" key="4">
    <source>
        <dbReference type="PROSITE" id="PS50893"/>
    </source>
</evidence>
<dbReference type="PANTHER" id="PTHR24220">
    <property type="entry name" value="IMPORT ATP-BINDING PROTEIN"/>
    <property type="match status" value="1"/>
</dbReference>
<proteinExistence type="predicted"/>
<evidence type="ECO:0000313" key="5">
    <source>
        <dbReference type="EMBL" id="PLZ91027.1"/>
    </source>
</evidence>
<evidence type="ECO:0000313" key="6">
    <source>
        <dbReference type="Proteomes" id="UP000235036"/>
    </source>
</evidence>
<dbReference type="GO" id="GO:0022857">
    <property type="term" value="F:transmembrane transporter activity"/>
    <property type="evidence" value="ECO:0007669"/>
    <property type="project" value="UniProtKB-ARBA"/>
</dbReference>
<dbReference type="Pfam" id="PF00005">
    <property type="entry name" value="ABC_tran"/>
    <property type="match status" value="1"/>
</dbReference>
<keyword evidence="6" id="KW-1185">Reference proteome</keyword>
<dbReference type="SUPFAM" id="SSF52540">
    <property type="entry name" value="P-loop containing nucleoside triphosphate hydrolases"/>
    <property type="match status" value="1"/>
</dbReference>
<keyword evidence="1" id="KW-0813">Transport</keyword>
<dbReference type="InterPro" id="IPR003593">
    <property type="entry name" value="AAA+_ATPase"/>
</dbReference>
<evidence type="ECO:0000256" key="2">
    <source>
        <dbReference type="ARBA" id="ARBA00022741"/>
    </source>
</evidence>
<dbReference type="CDD" id="cd03225">
    <property type="entry name" value="ABC_cobalt_CbiO_domain1"/>
    <property type="match status" value="1"/>
</dbReference>
<dbReference type="Gene3D" id="3.40.50.300">
    <property type="entry name" value="P-loop containing nucleotide triphosphate hydrolases"/>
    <property type="match status" value="1"/>
</dbReference>
<reference evidence="5 6" key="1">
    <citation type="submission" date="2017-08" db="EMBL/GenBank/DDBJ databases">
        <title>Genomes of Fischerella (Mastigocladus) sp. strains.</title>
        <authorList>
            <person name="Miller S.R."/>
        </authorList>
    </citation>
    <scope>NUCLEOTIDE SEQUENCE [LARGE SCALE GENOMIC DNA]</scope>
    <source>
        <strain evidence="5 6">CCMEE 5323</strain>
    </source>
</reference>
<evidence type="ECO:0000256" key="1">
    <source>
        <dbReference type="ARBA" id="ARBA00022448"/>
    </source>
</evidence>
<dbReference type="InterPro" id="IPR015854">
    <property type="entry name" value="ABC_transpr_LolD-like"/>
</dbReference>
<protein>
    <submittedName>
        <fullName evidence="5">ABC transporter</fullName>
    </submittedName>
</protein>
<dbReference type="RefSeq" id="WP_102205137.1">
    <property type="nucleotide sequence ID" value="NZ_CAWNVR010000284.1"/>
</dbReference>
<dbReference type="PROSITE" id="PS50893">
    <property type="entry name" value="ABC_TRANSPORTER_2"/>
    <property type="match status" value="1"/>
</dbReference>
<comment type="caution">
    <text evidence="5">The sequence shown here is derived from an EMBL/GenBank/DDBJ whole genome shotgun (WGS) entry which is preliminary data.</text>
</comment>
<dbReference type="PANTHER" id="PTHR24220:SF612">
    <property type="entry name" value="FE(3+) IONS IMPORT ATP-BINDING PROTEIN FBPC"/>
    <property type="match status" value="1"/>
</dbReference>
<name>A0A2N6K4G6_FISMU</name>
<feature type="domain" description="ABC transporter" evidence="4">
    <location>
        <begin position="32"/>
        <end position="263"/>
    </location>
</feature>
<dbReference type="GO" id="GO:0005524">
    <property type="term" value="F:ATP binding"/>
    <property type="evidence" value="ECO:0007669"/>
    <property type="project" value="UniProtKB-KW"/>
</dbReference>